<dbReference type="EMBL" id="CP020991">
    <property type="protein sequence ID" value="AUO19295.1"/>
    <property type="molecule type" value="Genomic_DNA"/>
</dbReference>
<dbReference type="Proteomes" id="UP000235589">
    <property type="component" value="Chromosome"/>
</dbReference>
<evidence type="ECO:0000256" key="7">
    <source>
        <dbReference type="ARBA" id="ARBA00023237"/>
    </source>
</evidence>
<evidence type="ECO:0000313" key="8">
    <source>
        <dbReference type="EMBL" id="AUO19295.1"/>
    </source>
</evidence>
<evidence type="ECO:0000256" key="3">
    <source>
        <dbReference type="ARBA" id="ARBA00004613"/>
    </source>
</evidence>
<name>A0A2K9P206_9FIRM</name>
<proteinExistence type="predicted"/>
<dbReference type="InterPro" id="IPR042229">
    <property type="entry name" value="Listeria/Bacterioides_rpt_sf"/>
</dbReference>
<dbReference type="SMART" id="SM00710">
    <property type="entry name" value="PbH1"/>
    <property type="match status" value="14"/>
</dbReference>
<dbReference type="GO" id="GO:0005576">
    <property type="term" value="C:extracellular region"/>
    <property type="evidence" value="ECO:0007669"/>
    <property type="project" value="UniProtKB-SubCell"/>
</dbReference>
<sequence length="950" mass="98699">MAIVNNQSELQAAIAAHDSFIQVDTDITLTARLVIRYAVVISSIDSANVRTIFKGESFFGNMFSITNCGALTLRNIILDGNAGKHPNDNSTNRSAVLLAGGTLTLETGAVIQNNNAYTEGGAVYMSGNANYANALVMRDNAKVTGCYSKTTGGGIMAALRNNSDSVFITGRSVISNNGASSGAGLYFRSYLEGVNGNLTLGDNVQFIGNQAEGDGGGVYCSNFINGNTVPLTLTINNEVKFTNNTAGGYGGGFYYMGTFNGDSVSLSGGAEFAQNSAVKAGGGVYMIFQDESSADAEILDITLKDNSAGSGGGLYLQTQNGGNINLTGTQIDFNTSTNMSNGHGGGVYIINNSTDKILTEKINNVNFENNSSAYQGGAIYINDKAKSDLTFSENTINENTAGSAGGGISIAGDGGKISFNNNTISNNSAAVSGGGAICTNSGTTPMVLNFIGDTVIDNKSGSEGGGLRLSGGSGELNAVIQDADISGNIADNVGGGVWAAGTNSSLTVNGTTSIYGNETINGNGGGIYFNIPAGTLNLCESAKVNRNSAVGGNGLINNGGGGVYLAYGTMNLSDSVEVRDNKAHRNGGGINARDGAVINMQGGTIDGNVSGQFGGGVYLKNSSVFNFKNGSINGNKANAGGGIYNESNSVVYLSESVSLGDEDPNSAATAPGIYNSAELNIMGTRNIENGVYIGSDVSSVPILNSTILPDSKIQLNNSPYLTPNDEGNSIAAAVASEDSYPVLSQQDADAFIKPPDSFDDWKVRLSSDKTQIILDQAVHTITYLNTLGAYNPNPATFTGTSPDIILQPLDGPPGYQFVGWFTEESGGTQVTVIPSGTSEDITLYAHWAIIIPWRVLIFEPNDAGGPPAENIPSPIQIPDASEVWIPDDMPVRTGYTFVGWNIYADGSGVMYQPGQYLGPLTMDVVLYAIWQPNSSSCCCCKCCCKKEKVR</sequence>
<evidence type="ECO:0000256" key="1">
    <source>
        <dbReference type="ARBA" id="ARBA00004196"/>
    </source>
</evidence>
<evidence type="ECO:0000256" key="4">
    <source>
        <dbReference type="ARBA" id="ARBA00022525"/>
    </source>
</evidence>
<evidence type="ECO:0000256" key="6">
    <source>
        <dbReference type="ARBA" id="ARBA00023136"/>
    </source>
</evidence>
<dbReference type="InterPro" id="IPR011050">
    <property type="entry name" value="Pectin_lyase_fold/virulence"/>
</dbReference>
<accession>A0A2K9P206</accession>
<dbReference type="PANTHER" id="PTHR11319">
    <property type="entry name" value="G PROTEIN-COUPLED RECEPTOR-RELATED"/>
    <property type="match status" value="1"/>
</dbReference>
<evidence type="ECO:0000313" key="9">
    <source>
        <dbReference type="Proteomes" id="UP000235589"/>
    </source>
</evidence>
<dbReference type="InterPro" id="IPR003368">
    <property type="entry name" value="POMP_repeat"/>
</dbReference>
<dbReference type="GO" id="GO:0009279">
    <property type="term" value="C:cell outer membrane"/>
    <property type="evidence" value="ECO:0007669"/>
    <property type="project" value="UniProtKB-SubCell"/>
</dbReference>
<dbReference type="InterPro" id="IPR013378">
    <property type="entry name" value="InlB-like_B-rpt"/>
</dbReference>
<keyword evidence="4" id="KW-0964">Secreted</keyword>
<protein>
    <submittedName>
        <fullName evidence="8">Cell wall repeat-containing protein</fullName>
    </submittedName>
</protein>
<dbReference type="InterPro" id="IPR006626">
    <property type="entry name" value="PbH1"/>
</dbReference>
<dbReference type="OrthoDB" id="9816455at2"/>
<reference evidence="8 9" key="1">
    <citation type="submission" date="2017-04" db="EMBL/GenBank/DDBJ databases">
        <title>Monoglobus pectinilyticus 14 draft genome.</title>
        <authorList>
            <person name="Kim C."/>
            <person name="Rosendale D.I."/>
            <person name="Kelly W.J."/>
            <person name="Tannock G.W."/>
            <person name="Patchett M.L."/>
            <person name="Jordens J.Z."/>
        </authorList>
    </citation>
    <scope>NUCLEOTIDE SEQUENCE [LARGE SCALE GENOMIC DNA]</scope>
    <source>
        <strain evidence="8 9">14</strain>
    </source>
</reference>
<organism evidence="8 9">
    <name type="scientific">Monoglobus pectinilyticus</name>
    <dbReference type="NCBI Taxonomy" id="1981510"/>
    <lineage>
        <taxon>Bacteria</taxon>
        <taxon>Bacillati</taxon>
        <taxon>Bacillota</taxon>
        <taxon>Clostridia</taxon>
        <taxon>Monoglobales</taxon>
        <taxon>Monoglobaceae</taxon>
        <taxon>Monoglobus</taxon>
    </lineage>
</organism>
<dbReference type="RefSeq" id="WP_102365510.1">
    <property type="nucleotide sequence ID" value="NZ_CP020991.1"/>
</dbReference>
<dbReference type="GeneID" id="98062540"/>
<keyword evidence="7" id="KW-0998">Cell outer membrane</keyword>
<evidence type="ECO:0000256" key="5">
    <source>
        <dbReference type="ARBA" id="ARBA00022729"/>
    </source>
</evidence>
<dbReference type="SUPFAM" id="SSF51126">
    <property type="entry name" value="Pectin lyase-like"/>
    <property type="match status" value="2"/>
</dbReference>
<dbReference type="Gene3D" id="2.60.40.4270">
    <property type="entry name" value="Listeria-Bacteroides repeat domain"/>
    <property type="match status" value="2"/>
</dbReference>
<dbReference type="NCBIfam" id="TIGR01376">
    <property type="entry name" value="POMP_repeat"/>
    <property type="match status" value="2"/>
</dbReference>
<dbReference type="NCBIfam" id="TIGR02543">
    <property type="entry name" value="List_Bact_rpt"/>
    <property type="match status" value="2"/>
</dbReference>
<dbReference type="PANTHER" id="PTHR11319:SF35">
    <property type="entry name" value="OUTER MEMBRANE PROTEIN PMPC-RELATED"/>
    <property type="match status" value="1"/>
</dbReference>
<keyword evidence="9" id="KW-1185">Reference proteome</keyword>
<dbReference type="KEGG" id="mpec:B9O19_01132"/>
<dbReference type="AlphaFoldDB" id="A0A2K9P206"/>
<evidence type="ECO:0000256" key="2">
    <source>
        <dbReference type="ARBA" id="ARBA00004442"/>
    </source>
</evidence>
<keyword evidence="6" id="KW-0472">Membrane</keyword>
<comment type="subcellular location">
    <subcellularLocation>
        <location evidence="1">Cell envelope</location>
    </subcellularLocation>
    <subcellularLocation>
        <location evidence="2">Cell outer membrane</location>
    </subcellularLocation>
    <subcellularLocation>
        <location evidence="3">Secreted</location>
    </subcellularLocation>
</comment>
<dbReference type="Pfam" id="PF02415">
    <property type="entry name" value="Chlam_PMP"/>
    <property type="match status" value="2"/>
</dbReference>
<gene>
    <name evidence="8" type="primary">pmpB</name>
    <name evidence="8" type="ORF">B9O19_01132</name>
</gene>
<keyword evidence="5" id="KW-0732">Signal</keyword>
<dbReference type="Pfam" id="PF09479">
    <property type="entry name" value="Flg_new"/>
    <property type="match status" value="2"/>
</dbReference>